<evidence type="ECO:0000256" key="7">
    <source>
        <dbReference type="ARBA" id="ARBA00022918"/>
    </source>
</evidence>
<keyword evidence="3" id="KW-0255">Endonuclease</keyword>
<dbReference type="OrthoDB" id="1703812at2759"/>
<dbReference type="GO" id="GO:0003887">
    <property type="term" value="F:DNA-directed DNA polymerase activity"/>
    <property type="evidence" value="ECO:0007669"/>
    <property type="project" value="UniProtKB-KW"/>
</dbReference>
<dbReference type="GO" id="GO:0004519">
    <property type="term" value="F:endonuclease activity"/>
    <property type="evidence" value="ECO:0007669"/>
    <property type="project" value="UniProtKB-KW"/>
</dbReference>
<keyword evidence="12" id="KW-1185">Reference proteome</keyword>
<comment type="caution">
    <text evidence="11">The sequence shown here is derived from an EMBL/GenBank/DDBJ whole genome shotgun (WGS) entry which is preliminary data.</text>
</comment>
<accession>A0A371GDG2</accession>
<protein>
    <submittedName>
        <fullName evidence="11">Copia protein</fullName>
    </submittedName>
</protein>
<keyword evidence="6" id="KW-0229">DNA integration</keyword>
<evidence type="ECO:0000313" key="12">
    <source>
        <dbReference type="Proteomes" id="UP000257109"/>
    </source>
</evidence>
<evidence type="ECO:0000313" key="11">
    <source>
        <dbReference type="EMBL" id="RDX88363.1"/>
    </source>
</evidence>
<dbReference type="InterPro" id="IPR039537">
    <property type="entry name" value="Retrotran_Ty1/copia-like"/>
</dbReference>
<gene>
    <name evidence="11" type="primary">GIP</name>
    <name evidence="11" type="ORF">CR513_30054</name>
</gene>
<dbReference type="AlphaFoldDB" id="A0A371GDG2"/>
<dbReference type="GO" id="GO:0046872">
    <property type="term" value="F:metal ion binding"/>
    <property type="evidence" value="ECO:0007669"/>
    <property type="project" value="UniProtKB-KW"/>
</dbReference>
<evidence type="ECO:0000256" key="6">
    <source>
        <dbReference type="ARBA" id="ARBA00022908"/>
    </source>
</evidence>
<dbReference type="GO" id="GO:0006310">
    <property type="term" value="P:DNA recombination"/>
    <property type="evidence" value="ECO:0007669"/>
    <property type="project" value="UniProtKB-KW"/>
</dbReference>
<evidence type="ECO:0000256" key="4">
    <source>
        <dbReference type="ARBA" id="ARBA00022801"/>
    </source>
</evidence>
<dbReference type="STRING" id="157652.A0A371GDG2"/>
<dbReference type="GO" id="GO:0015074">
    <property type="term" value="P:DNA integration"/>
    <property type="evidence" value="ECO:0007669"/>
    <property type="project" value="UniProtKB-KW"/>
</dbReference>
<name>A0A371GDG2_MUCPR</name>
<evidence type="ECO:0000256" key="9">
    <source>
        <dbReference type="ARBA" id="ARBA00023172"/>
    </source>
</evidence>
<keyword evidence="9" id="KW-0233">DNA recombination</keyword>
<keyword evidence="8" id="KW-0808">Transferase</keyword>
<dbReference type="InterPro" id="IPR025724">
    <property type="entry name" value="GAG-pre-integrase_dom"/>
</dbReference>
<keyword evidence="4" id="KW-0378">Hydrolase</keyword>
<keyword evidence="8" id="KW-0548">Nucleotidyltransferase</keyword>
<dbReference type="EMBL" id="QJKJ01005960">
    <property type="protein sequence ID" value="RDX88363.1"/>
    <property type="molecule type" value="Genomic_DNA"/>
</dbReference>
<dbReference type="Proteomes" id="UP000257109">
    <property type="component" value="Unassembled WGS sequence"/>
</dbReference>
<evidence type="ECO:0000259" key="10">
    <source>
        <dbReference type="Pfam" id="PF13976"/>
    </source>
</evidence>
<keyword evidence="8" id="KW-0239">DNA-directed DNA polymerase</keyword>
<evidence type="ECO:0000256" key="1">
    <source>
        <dbReference type="ARBA" id="ARBA00022722"/>
    </source>
</evidence>
<evidence type="ECO:0000256" key="5">
    <source>
        <dbReference type="ARBA" id="ARBA00022842"/>
    </source>
</evidence>
<dbReference type="GO" id="GO:0016787">
    <property type="term" value="F:hydrolase activity"/>
    <property type="evidence" value="ECO:0007669"/>
    <property type="project" value="UniProtKB-KW"/>
</dbReference>
<sequence length="117" mass="13427">MFMLSMKTNEAKCLKTSIKDEAWCWHMRFWHLNFGALKALGDEKMVKRMPHINHPNQSCEACLLGKHARRKEAESRANEPLQLVHIDVCGPIDPPSFEKESGYVIKALRSDRGGEFT</sequence>
<proteinExistence type="predicted"/>
<dbReference type="Pfam" id="PF13976">
    <property type="entry name" value="gag_pre-integrs"/>
    <property type="match status" value="1"/>
</dbReference>
<evidence type="ECO:0000256" key="8">
    <source>
        <dbReference type="ARBA" id="ARBA00022932"/>
    </source>
</evidence>
<feature type="non-terminal residue" evidence="11">
    <location>
        <position position="1"/>
    </location>
</feature>
<dbReference type="PANTHER" id="PTHR42648:SF11">
    <property type="entry name" value="TRANSPOSON TY4-P GAG-POL POLYPROTEIN"/>
    <property type="match status" value="1"/>
</dbReference>
<dbReference type="PANTHER" id="PTHR42648">
    <property type="entry name" value="TRANSPOSASE, PUTATIVE-RELATED"/>
    <property type="match status" value="1"/>
</dbReference>
<keyword evidence="1" id="KW-0540">Nuclease</keyword>
<reference evidence="11" key="1">
    <citation type="submission" date="2018-05" db="EMBL/GenBank/DDBJ databases">
        <title>Draft genome of Mucuna pruriens seed.</title>
        <authorList>
            <person name="Nnadi N.E."/>
            <person name="Vos R."/>
            <person name="Hasami M.H."/>
            <person name="Devisetty U.K."/>
            <person name="Aguiy J.C."/>
        </authorList>
    </citation>
    <scope>NUCLEOTIDE SEQUENCE [LARGE SCALE GENOMIC DNA]</scope>
    <source>
        <strain evidence="11">JCA_2017</strain>
    </source>
</reference>
<keyword evidence="7" id="KW-0695">RNA-directed DNA polymerase</keyword>
<evidence type="ECO:0000256" key="2">
    <source>
        <dbReference type="ARBA" id="ARBA00022723"/>
    </source>
</evidence>
<feature type="domain" description="GAG-pre-integrase" evidence="10">
    <location>
        <begin position="2"/>
        <end position="67"/>
    </location>
</feature>
<evidence type="ECO:0000256" key="3">
    <source>
        <dbReference type="ARBA" id="ARBA00022759"/>
    </source>
</evidence>
<keyword evidence="5" id="KW-0460">Magnesium</keyword>
<organism evidence="11 12">
    <name type="scientific">Mucuna pruriens</name>
    <name type="common">Velvet bean</name>
    <name type="synonym">Dolichos pruriens</name>
    <dbReference type="NCBI Taxonomy" id="157652"/>
    <lineage>
        <taxon>Eukaryota</taxon>
        <taxon>Viridiplantae</taxon>
        <taxon>Streptophyta</taxon>
        <taxon>Embryophyta</taxon>
        <taxon>Tracheophyta</taxon>
        <taxon>Spermatophyta</taxon>
        <taxon>Magnoliopsida</taxon>
        <taxon>eudicotyledons</taxon>
        <taxon>Gunneridae</taxon>
        <taxon>Pentapetalae</taxon>
        <taxon>rosids</taxon>
        <taxon>fabids</taxon>
        <taxon>Fabales</taxon>
        <taxon>Fabaceae</taxon>
        <taxon>Papilionoideae</taxon>
        <taxon>50 kb inversion clade</taxon>
        <taxon>NPAAA clade</taxon>
        <taxon>indigoferoid/millettioid clade</taxon>
        <taxon>Phaseoleae</taxon>
        <taxon>Mucuna</taxon>
    </lineage>
</organism>
<dbReference type="GO" id="GO:0003964">
    <property type="term" value="F:RNA-directed DNA polymerase activity"/>
    <property type="evidence" value="ECO:0007669"/>
    <property type="project" value="UniProtKB-KW"/>
</dbReference>
<keyword evidence="2" id="KW-0479">Metal-binding</keyword>